<dbReference type="SUPFAM" id="SSF46785">
    <property type="entry name" value="Winged helix' DNA-binding domain"/>
    <property type="match status" value="1"/>
</dbReference>
<dbReference type="PANTHER" id="PTHR33164">
    <property type="entry name" value="TRANSCRIPTIONAL REGULATOR, MARR FAMILY"/>
    <property type="match status" value="1"/>
</dbReference>
<dbReference type="PRINTS" id="PR00598">
    <property type="entry name" value="HTHMARR"/>
</dbReference>
<dbReference type="GO" id="GO:0003700">
    <property type="term" value="F:DNA-binding transcription factor activity"/>
    <property type="evidence" value="ECO:0007669"/>
    <property type="project" value="InterPro"/>
</dbReference>
<dbReference type="Gene3D" id="1.10.10.10">
    <property type="entry name" value="Winged helix-like DNA-binding domain superfamily/Winged helix DNA-binding domain"/>
    <property type="match status" value="1"/>
</dbReference>
<dbReference type="OrthoDB" id="8635520at2"/>
<dbReference type="Pfam" id="PF12802">
    <property type="entry name" value="MarR_2"/>
    <property type="match status" value="1"/>
</dbReference>
<dbReference type="InterPro" id="IPR036388">
    <property type="entry name" value="WH-like_DNA-bd_sf"/>
</dbReference>
<dbReference type="Proteomes" id="UP000066480">
    <property type="component" value="Chromosome"/>
</dbReference>
<proteinExistence type="predicted"/>
<dbReference type="EMBL" id="CP011112">
    <property type="protein sequence ID" value="AKU16019.1"/>
    <property type="molecule type" value="Genomic_DNA"/>
</dbReference>
<organism evidence="2 3">
    <name type="scientific">Luteipulveratus mongoliensis</name>
    <dbReference type="NCBI Taxonomy" id="571913"/>
    <lineage>
        <taxon>Bacteria</taxon>
        <taxon>Bacillati</taxon>
        <taxon>Actinomycetota</taxon>
        <taxon>Actinomycetes</taxon>
        <taxon>Micrococcales</taxon>
        <taxon>Dermacoccaceae</taxon>
        <taxon>Luteipulveratus</taxon>
    </lineage>
</organism>
<keyword evidence="3" id="KW-1185">Reference proteome</keyword>
<evidence type="ECO:0000259" key="1">
    <source>
        <dbReference type="PROSITE" id="PS50995"/>
    </source>
</evidence>
<evidence type="ECO:0000313" key="2">
    <source>
        <dbReference type="EMBL" id="AKU16019.1"/>
    </source>
</evidence>
<dbReference type="GO" id="GO:0006950">
    <property type="term" value="P:response to stress"/>
    <property type="evidence" value="ECO:0007669"/>
    <property type="project" value="TreeGrafter"/>
</dbReference>
<gene>
    <name evidence="2" type="ORF">VV02_09390</name>
</gene>
<dbReference type="SMART" id="SM00347">
    <property type="entry name" value="HTH_MARR"/>
    <property type="match status" value="1"/>
</dbReference>
<name>A0A0K1JH31_9MICO</name>
<dbReference type="PROSITE" id="PS50995">
    <property type="entry name" value="HTH_MARR_2"/>
    <property type="match status" value="1"/>
</dbReference>
<feature type="domain" description="HTH marR-type" evidence="1">
    <location>
        <begin position="1"/>
        <end position="137"/>
    </location>
</feature>
<dbReference type="PANTHER" id="PTHR33164:SF43">
    <property type="entry name" value="HTH-TYPE TRANSCRIPTIONAL REPRESSOR YETL"/>
    <property type="match status" value="1"/>
</dbReference>
<dbReference type="InterPro" id="IPR000835">
    <property type="entry name" value="HTH_MarR-typ"/>
</dbReference>
<dbReference type="InterPro" id="IPR036390">
    <property type="entry name" value="WH_DNA-bd_sf"/>
</dbReference>
<dbReference type="AlphaFoldDB" id="A0A0K1JH31"/>
<dbReference type="RefSeq" id="WP_052591147.1">
    <property type="nucleotide sequence ID" value="NZ_CP011112.1"/>
</dbReference>
<evidence type="ECO:0000313" key="3">
    <source>
        <dbReference type="Proteomes" id="UP000066480"/>
    </source>
</evidence>
<sequence length="141" mass="16045">MVDTTPHPDGLLRFPTYVLGLLHKASHAEAGSSLRDHWVLVCLDEERDLSQQQLSDALRIDRSDVVRLIDGLESAGYVVRQRDSHDRRRYQLSITPAGRAQRKRVDRQIEQAQDRVLAALDPAEREQLHRLALKALGHPES</sequence>
<protein>
    <recommendedName>
        <fullName evidence="1">HTH marR-type domain-containing protein</fullName>
    </recommendedName>
</protein>
<accession>A0A0K1JH31</accession>
<dbReference type="KEGG" id="lmoi:VV02_09390"/>
<reference evidence="2 3" key="1">
    <citation type="submission" date="2015-03" db="EMBL/GenBank/DDBJ databases">
        <title>Luteipulveratus halotolerans sp. nov., a novel actinobacterium (Dermacoccaceae) from Sarawak, Malaysia.</title>
        <authorList>
            <person name="Juboi H."/>
            <person name="Basik A."/>
            <person name="Shamsul S.S."/>
            <person name="Arnold P."/>
            <person name="Schmitt E.K."/>
            <person name="Sanglier J.-J."/>
            <person name="Yeo T."/>
        </authorList>
    </citation>
    <scope>NUCLEOTIDE SEQUENCE [LARGE SCALE GENOMIC DNA]</scope>
    <source>
        <strain evidence="2 3">MN07-A0370</strain>
    </source>
</reference>
<dbReference type="InterPro" id="IPR039422">
    <property type="entry name" value="MarR/SlyA-like"/>
</dbReference>